<dbReference type="EMBL" id="LXEP01000003">
    <property type="protein sequence ID" value="OAT23938.1"/>
    <property type="molecule type" value="Genomic_DNA"/>
</dbReference>
<gene>
    <name evidence="1" type="ORF">M977_00228</name>
</gene>
<dbReference type="PATRIC" id="fig|1354253.4.peg.233"/>
<organism evidence="1 2">
    <name type="scientific">Buttiauxella gaviniae ATCC 51604</name>
    <dbReference type="NCBI Taxonomy" id="1354253"/>
    <lineage>
        <taxon>Bacteria</taxon>
        <taxon>Pseudomonadati</taxon>
        <taxon>Pseudomonadota</taxon>
        <taxon>Gammaproteobacteria</taxon>
        <taxon>Enterobacterales</taxon>
        <taxon>Enterobacteriaceae</taxon>
        <taxon>Buttiauxella</taxon>
    </lineage>
</organism>
<evidence type="ECO:0000313" key="1">
    <source>
        <dbReference type="EMBL" id="OAT23938.1"/>
    </source>
</evidence>
<accession>A0A1B7I673</accession>
<dbReference type="GO" id="GO:0006355">
    <property type="term" value="P:regulation of DNA-templated transcription"/>
    <property type="evidence" value="ECO:0007669"/>
    <property type="project" value="InterPro"/>
</dbReference>
<dbReference type="InterPro" id="IPR010985">
    <property type="entry name" value="Ribbon_hlx_hlx"/>
</dbReference>
<sequence length="58" mass="6767">MMNKEVKTINPIQLRLPAEDKSWIASSAEKTLRTMHSEIVYRLKLLRELEEKGVVTIQ</sequence>
<dbReference type="RefSeq" id="WP_157092017.1">
    <property type="nucleotide sequence ID" value="NZ_LXEP01000003.1"/>
</dbReference>
<evidence type="ECO:0008006" key="3">
    <source>
        <dbReference type="Google" id="ProtNLM"/>
    </source>
</evidence>
<evidence type="ECO:0000313" key="2">
    <source>
        <dbReference type="Proteomes" id="UP000078504"/>
    </source>
</evidence>
<protein>
    <recommendedName>
        <fullName evidence="3">Arc-like DNA binding domain-containing protein</fullName>
    </recommendedName>
</protein>
<proteinExistence type="predicted"/>
<dbReference type="InterPro" id="IPR013321">
    <property type="entry name" value="Arc_rbn_hlx_hlx"/>
</dbReference>
<reference evidence="1 2" key="1">
    <citation type="submission" date="2016-04" db="EMBL/GenBank/DDBJ databases">
        <title>ATOL: Assembling a taxonomically balanced genome-scale reconstruction of the evolutionary history of the Enterobacteriaceae.</title>
        <authorList>
            <person name="Plunkett G.III."/>
            <person name="Neeno-Eckwall E.C."/>
            <person name="Glasner J.D."/>
            <person name="Perna N.T."/>
        </authorList>
    </citation>
    <scope>NUCLEOTIDE SEQUENCE [LARGE SCALE GENOMIC DNA]</scope>
    <source>
        <strain evidence="1 2">ATCC 51604</strain>
    </source>
</reference>
<name>A0A1B7I673_9ENTR</name>
<dbReference type="AlphaFoldDB" id="A0A1B7I673"/>
<dbReference type="GO" id="GO:0043565">
    <property type="term" value="F:sequence-specific DNA binding"/>
    <property type="evidence" value="ECO:0007669"/>
    <property type="project" value="UniProtKB-ARBA"/>
</dbReference>
<dbReference type="Proteomes" id="UP000078504">
    <property type="component" value="Unassembled WGS sequence"/>
</dbReference>
<dbReference type="SUPFAM" id="SSF47598">
    <property type="entry name" value="Ribbon-helix-helix"/>
    <property type="match status" value="1"/>
</dbReference>
<comment type="caution">
    <text evidence="1">The sequence shown here is derived from an EMBL/GenBank/DDBJ whole genome shotgun (WGS) entry which is preliminary data.</text>
</comment>
<dbReference type="Gene3D" id="1.10.1220.10">
    <property type="entry name" value="Met repressor-like"/>
    <property type="match status" value="1"/>
</dbReference>